<dbReference type="EMBL" id="JBHTCJ010000001">
    <property type="protein sequence ID" value="MFC7340487.1"/>
    <property type="molecule type" value="Genomic_DNA"/>
</dbReference>
<accession>A0ABW2LHE8</accession>
<protein>
    <recommendedName>
        <fullName evidence="3">Transcriptional regulator</fullName>
    </recommendedName>
</protein>
<reference evidence="2" key="1">
    <citation type="journal article" date="2019" name="Int. J. Syst. Evol. Microbiol.">
        <title>The Global Catalogue of Microorganisms (GCM) 10K type strain sequencing project: providing services to taxonomists for standard genome sequencing and annotation.</title>
        <authorList>
            <consortium name="The Broad Institute Genomics Platform"/>
            <consortium name="The Broad Institute Genome Sequencing Center for Infectious Disease"/>
            <person name="Wu L."/>
            <person name="Ma J."/>
        </authorList>
    </citation>
    <scope>NUCLEOTIDE SEQUENCE [LARGE SCALE GENOMIC DNA]</scope>
    <source>
        <strain evidence="2">WLHS5</strain>
    </source>
</reference>
<keyword evidence="2" id="KW-1185">Reference proteome</keyword>
<evidence type="ECO:0008006" key="3">
    <source>
        <dbReference type="Google" id="ProtNLM"/>
    </source>
</evidence>
<sequence length="328" mass="35795">MPASESRVPAQGGPQAPERFHGEVVRIIVAYPHQPVFPLFVELREMRDKALKALERRKPAERSRELLRTTGLICAAMANAAFDQGRLSAAEGQVRTAHRCAELAEDQALRCWIRGTEALIAYWDERHRDAVELAADGRRFVPEIGTAMVRLAAVEARAHAHLGDAIAAEQALARTALARSEVGGPDQPGGLMEFPLPKQQAYAATTELWLGGQHRLARAERAVTEAIEGYLQDPPERTRVGELCLARLDLAAVRIAADDLDGAGEQIGAVLTAAASRRTEAVVRRLRQLVRALHRTRHQSAPQAIELRERIGAFCAARGVSPLVNIPA</sequence>
<comment type="caution">
    <text evidence="1">The sequence shown here is derived from an EMBL/GenBank/DDBJ whole genome shotgun (WGS) entry which is preliminary data.</text>
</comment>
<organism evidence="1 2">
    <name type="scientific">Saccharopolyspora griseoalba</name>
    <dbReference type="NCBI Taxonomy" id="1431848"/>
    <lineage>
        <taxon>Bacteria</taxon>
        <taxon>Bacillati</taxon>
        <taxon>Actinomycetota</taxon>
        <taxon>Actinomycetes</taxon>
        <taxon>Pseudonocardiales</taxon>
        <taxon>Pseudonocardiaceae</taxon>
        <taxon>Saccharopolyspora</taxon>
    </lineage>
</organism>
<dbReference type="RefSeq" id="WP_380664336.1">
    <property type="nucleotide sequence ID" value="NZ_JBHTCJ010000001.1"/>
</dbReference>
<dbReference type="Proteomes" id="UP001596504">
    <property type="component" value="Unassembled WGS sequence"/>
</dbReference>
<name>A0ABW2LHE8_9PSEU</name>
<evidence type="ECO:0000313" key="1">
    <source>
        <dbReference type="EMBL" id="MFC7340487.1"/>
    </source>
</evidence>
<proteinExistence type="predicted"/>
<gene>
    <name evidence="1" type="ORF">ACFQRI_03620</name>
</gene>
<evidence type="ECO:0000313" key="2">
    <source>
        <dbReference type="Proteomes" id="UP001596504"/>
    </source>
</evidence>